<keyword evidence="6" id="KW-0812">Transmembrane</keyword>
<evidence type="ECO:0000256" key="7">
    <source>
        <dbReference type="ARBA" id="ARBA00022723"/>
    </source>
</evidence>
<evidence type="ECO:0000256" key="4">
    <source>
        <dbReference type="ARBA" id="ARBA00010617"/>
    </source>
</evidence>
<feature type="binding site" description="axial binding residue" evidence="13">
    <location>
        <position position="473"/>
    </location>
    <ligand>
        <name>heme</name>
        <dbReference type="ChEBI" id="CHEBI:30413"/>
    </ligand>
    <ligandPart>
        <name>Fe</name>
        <dbReference type="ChEBI" id="CHEBI:18248"/>
    </ligandPart>
</feature>
<protein>
    <submittedName>
        <fullName evidence="14">Cytochrome P450</fullName>
    </submittedName>
</protein>
<dbReference type="InterPro" id="IPR002403">
    <property type="entry name" value="Cyt_P450_E_grp-IV"/>
</dbReference>
<evidence type="ECO:0000256" key="12">
    <source>
        <dbReference type="ARBA" id="ARBA00023136"/>
    </source>
</evidence>
<evidence type="ECO:0000256" key="2">
    <source>
        <dbReference type="ARBA" id="ARBA00004370"/>
    </source>
</evidence>
<evidence type="ECO:0000256" key="8">
    <source>
        <dbReference type="ARBA" id="ARBA00022989"/>
    </source>
</evidence>
<dbReference type="GO" id="GO:0004497">
    <property type="term" value="F:monooxygenase activity"/>
    <property type="evidence" value="ECO:0007669"/>
    <property type="project" value="UniProtKB-KW"/>
</dbReference>
<keyword evidence="9" id="KW-0560">Oxidoreductase</keyword>
<dbReference type="Proteomes" id="UP000807025">
    <property type="component" value="Unassembled WGS sequence"/>
</dbReference>
<dbReference type="GO" id="GO:0005506">
    <property type="term" value="F:iron ion binding"/>
    <property type="evidence" value="ECO:0007669"/>
    <property type="project" value="InterPro"/>
</dbReference>
<keyword evidence="11" id="KW-0503">Monooxygenase</keyword>
<proteinExistence type="inferred from homology"/>
<accession>A0A9P6D3D4</accession>
<comment type="similarity">
    <text evidence="4">Belongs to the cytochrome P450 family.</text>
</comment>
<dbReference type="GO" id="GO:0016705">
    <property type="term" value="F:oxidoreductase activity, acting on paired donors, with incorporation or reduction of molecular oxygen"/>
    <property type="evidence" value="ECO:0007669"/>
    <property type="project" value="InterPro"/>
</dbReference>
<dbReference type="SUPFAM" id="SSF48264">
    <property type="entry name" value="Cytochrome P450"/>
    <property type="match status" value="1"/>
</dbReference>
<keyword evidence="12" id="KW-0472">Membrane</keyword>
<gene>
    <name evidence="14" type="ORF">BDN71DRAFT_1401520</name>
</gene>
<dbReference type="GO" id="GO:0020037">
    <property type="term" value="F:heme binding"/>
    <property type="evidence" value="ECO:0007669"/>
    <property type="project" value="InterPro"/>
</dbReference>
<dbReference type="PANTHER" id="PTHR24305">
    <property type="entry name" value="CYTOCHROME P450"/>
    <property type="match status" value="1"/>
</dbReference>
<comment type="caution">
    <text evidence="14">The sequence shown here is derived from an EMBL/GenBank/DDBJ whole genome shotgun (WGS) entry which is preliminary data.</text>
</comment>
<dbReference type="AlphaFoldDB" id="A0A9P6D3D4"/>
<evidence type="ECO:0000256" key="3">
    <source>
        <dbReference type="ARBA" id="ARBA00004721"/>
    </source>
</evidence>
<keyword evidence="15" id="KW-1185">Reference proteome</keyword>
<evidence type="ECO:0000256" key="11">
    <source>
        <dbReference type="ARBA" id="ARBA00023033"/>
    </source>
</evidence>
<comment type="subcellular location">
    <subcellularLocation>
        <location evidence="2">Membrane</location>
    </subcellularLocation>
</comment>
<name>A0A9P6D3D4_PLEER</name>
<dbReference type="PRINTS" id="PR00465">
    <property type="entry name" value="EP450IV"/>
</dbReference>
<comment type="pathway">
    <text evidence="3">Secondary metabolite biosynthesis; terpenoid biosynthesis.</text>
</comment>
<dbReference type="InterPro" id="IPR001128">
    <property type="entry name" value="Cyt_P450"/>
</dbReference>
<dbReference type="InterPro" id="IPR036396">
    <property type="entry name" value="Cyt_P450_sf"/>
</dbReference>
<evidence type="ECO:0000256" key="13">
    <source>
        <dbReference type="PIRSR" id="PIRSR602403-1"/>
    </source>
</evidence>
<organism evidence="14 15">
    <name type="scientific">Pleurotus eryngii</name>
    <name type="common">Boletus of the steppes</name>
    <dbReference type="NCBI Taxonomy" id="5323"/>
    <lineage>
        <taxon>Eukaryota</taxon>
        <taxon>Fungi</taxon>
        <taxon>Dikarya</taxon>
        <taxon>Basidiomycota</taxon>
        <taxon>Agaricomycotina</taxon>
        <taxon>Agaricomycetes</taxon>
        <taxon>Agaricomycetidae</taxon>
        <taxon>Agaricales</taxon>
        <taxon>Pleurotineae</taxon>
        <taxon>Pleurotaceae</taxon>
        <taxon>Pleurotus</taxon>
    </lineage>
</organism>
<keyword evidence="7 13" id="KW-0479">Metal-binding</keyword>
<dbReference type="EMBL" id="MU154668">
    <property type="protein sequence ID" value="KAF9489532.1"/>
    <property type="molecule type" value="Genomic_DNA"/>
</dbReference>
<dbReference type="PRINTS" id="PR00385">
    <property type="entry name" value="P450"/>
</dbReference>
<dbReference type="InterPro" id="IPR050121">
    <property type="entry name" value="Cytochrome_P450_monoxygenase"/>
</dbReference>
<dbReference type="PANTHER" id="PTHR24305:SF166">
    <property type="entry name" value="CYTOCHROME P450 12A4, MITOCHONDRIAL-RELATED"/>
    <property type="match status" value="1"/>
</dbReference>
<keyword evidence="8" id="KW-1133">Transmembrane helix</keyword>
<dbReference type="Pfam" id="PF00067">
    <property type="entry name" value="p450"/>
    <property type="match status" value="1"/>
</dbReference>
<dbReference type="Gene3D" id="1.10.630.10">
    <property type="entry name" value="Cytochrome P450"/>
    <property type="match status" value="1"/>
</dbReference>
<dbReference type="OrthoDB" id="1470350at2759"/>
<keyword evidence="5 13" id="KW-0349">Heme</keyword>
<reference evidence="14" key="1">
    <citation type="submission" date="2020-11" db="EMBL/GenBank/DDBJ databases">
        <authorList>
            <consortium name="DOE Joint Genome Institute"/>
            <person name="Ahrendt S."/>
            <person name="Riley R."/>
            <person name="Andreopoulos W."/>
            <person name="Labutti K."/>
            <person name="Pangilinan J."/>
            <person name="Ruiz-Duenas F.J."/>
            <person name="Barrasa J.M."/>
            <person name="Sanchez-Garcia M."/>
            <person name="Camarero S."/>
            <person name="Miyauchi S."/>
            <person name="Serrano A."/>
            <person name="Linde D."/>
            <person name="Babiker R."/>
            <person name="Drula E."/>
            <person name="Ayuso-Fernandez I."/>
            <person name="Pacheco R."/>
            <person name="Padilla G."/>
            <person name="Ferreira P."/>
            <person name="Barriuso J."/>
            <person name="Kellner H."/>
            <person name="Castanera R."/>
            <person name="Alfaro M."/>
            <person name="Ramirez L."/>
            <person name="Pisabarro A.G."/>
            <person name="Kuo A."/>
            <person name="Tritt A."/>
            <person name="Lipzen A."/>
            <person name="He G."/>
            <person name="Yan M."/>
            <person name="Ng V."/>
            <person name="Cullen D."/>
            <person name="Martin F."/>
            <person name="Rosso M.-N."/>
            <person name="Henrissat B."/>
            <person name="Hibbett D."/>
            <person name="Martinez A.T."/>
            <person name="Grigoriev I.V."/>
        </authorList>
    </citation>
    <scope>NUCLEOTIDE SEQUENCE</scope>
    <source>
        <strain evidence="14">ATCC 90797</strain>
    </source>
</reference>
<evidence type="ECO:0000256" key="1">
    <source>
        <dbReference type="ARBA" id="ARBA00001971"/>
    </source>
</evidence>
<sequence>MTFLLLGAGFFFVVLLRAIYRRYTRISVRHVPGPPPVSFLLGHMREFNQRPVGEADFEWQERYGNVVRFNAAFGEDRLLVMDPKALQYIYQTSGYNFPKPGEDNERTRIITGKGILVAEMDVHKRHRKVLLPGFGAPEARAFWPIFCNYATQLSFKWKDLISASSNQEVVVDIPRWTSRAMLDAIGEAAFDYQFGALTDAETPLSKAYYRLLAETFGSLSDVAIFGQNLWAYLPSQCLHLISKYTPGMTLKHAQYTENIALDVAKKLVETKTQELLQGEGNRDIMSLLVKANNSEKGKAKLNDEELYAQMRTIMLAGHDTTANTVSWTLLELAQHPEVQQRLRQEIWDKQLALGREFEYRDLETMPYLQAVVKESLRYHPVASMTQRKAGRDDVLPLSKPITLTTGEVVHELPIAKGQRLALSIAGYNRNKDVFGEDAHVFNPDRWLSNSPKNAVNVGVYSNLLTFAGGVRACIGFRFALTEFQAFLVELVGTYEFAMTKEARSVRREPCGAMTPFIEGQSGKEAHLPLKIRLASKGAE</sequence>
<evidence type="ECO:0000313" key="15">
    <source>
        <dbReference type="Proteomes" id="UP000807025"/>
    </source>
</evidence>
<evidence type="ECO:0000256" key="10">
    <source>
        <dbReference type="ARBA" id="ARBA00023004"/>
    </source>
</evidence>
<evidence type="ECO:0000256" key="9">
    <source>
        <dbReference type="ARBA" id="ARBA00023002"/>
    </source>
</evidence>
<evidence type="ECO:0000256" key="5">
    <source>
        <dbReference type="ARBA" id="ARBA00022617"/>
    </source>
</evidence>
<dbReference type="CDD" id="cd11069">
    <property type="entry name" value="CYP_FUM15-like"/>
    <property type="match status" value="1"/>
</dbReference>
<dbReference type="GO" id="GO:0016020">
    <property type="term" value="C:membrane"/>
    <property type="evidence" value="ECO:0007669"/>
    <property type="project" value="UniProtKB-SubCell"/>
</dbReference>
<evidence type="ECO:0000313" key="14">
    <source>
        <dbReference type="EMBL" id="KAF9489532.1"/>
    </source>
</evidence>
<comment type="cofactor">
    <cofactor evidence="1 13">
        <name>heme</name>
        <dbReference type="ChEBI" id="CHEBI:30413"/>
    </cofactor>
</comment>
<keyword evidence="10 13" id="KW-0408">Iron</keyword>
<evidence type="ECO:0000256" key="6">
    <source>
        <dbReference type="ARBA" id="ARBA00022692"/>
    </source>
</evidence>